<reference evidence="1" key="1">
    <citation type="submission" date="2021-01" db="EMBL/GenBank/DDBJ databases">
        <title>Whole genome shotgun sequence of Verrucosispora sediminis NBRC 107745.</title>
        <authorList>
            <person name="Komaki H."/>
            <person name="Tamura T."/>
        </authorList>
    </citation>
    <scope>NUCLEOTIDE SEQUENCE</scope>
    <source>
        <strain evidence="1">NBRC 107745</strain>
    </source>
</reference>
<proteinExistence type="predicted"/>
<gene>
    <name evidence="1" type="ORF">Vse01_43480</name>
</gene>
<sequence length="299" mass="32890">MPSDTLAATLEQSAEQGRICSVAVRGQRDLQDRVAMYPALFPDPPVDAAMLSALALSTAFIAPWCTAAELRTANRASLWVTAEDWRIDSEIGSLEEATATATACIAVAAGSAPADGDQLTQFLADIREDLAATPLFSRLGHLWQDELRRMLDAELREWQWRTDRNNKMAELPSAGDYLANAAGYGATWVNISHWIATSAVETEEHLTALVTASYEVEKVLRLVNDLASYNRDVKAGDLNILMLGVGEHEVRQQAIDLADRCHKLLDPLAEVSPQQVTYLRRVLGFTAGFYHGTDFWASR</sequence>
<dbReference type="Pfam" id="PF19086">
    <property type="entry name" value="Terpene_syn_C_2"/>
    <property type="match status" value="1"/>
</dbReference>
<accession>A0A9W5UV59</accession>
<dbReference type="SUPFAM" id="SSF48576">
    <property type="entry name" value="Terpenoid synthases"/>
    <property type="match status" value="1"/>
</dbReference>
<dbReference type="EMBL" id="BOPD01000027">
    <property type="protein sequence ID" value="GIJ35200.1"/>
    <property type="molecule type" value="Genomic_DNA"/>
</dbReference>
<dbReference type="AlphaFoldDB" id="A0A9W5UV59"/>
<comment type="caution">
    <text evidence="1">The sequence shown here is derived from an EMBL/GenBank/DDBJ whole genome shotgun (WGS) entry which is preliminary data.</text>
</comment>
<evidence type="ECO:0008006" key="3">
    <source>
        <dbReference type="Google" id="ProtNLM"/>
    </source>
</evidence>
<dbReference type="RefSeq" id="WP_093410698.1">
    <property type="nucleotide sequence ID" value="NZ_BOPD01000027.1"/>
</dbReference>
<dbReference type="Proteomes" id="UP000607311">
    <property type="component" value="Unassembled WGS sequence"/>
</dbReference>
<evidence type="ECO:0000313" key="1">
    <source>
        <dbReference type="EMBL" id="GIJ35200.1"/>
    </source>
</evidence>
<evidence type="ECO:0000313" key="2">
    <source>
        <dbReference type="Proteomes" id="UP000607311"/>
    </source>
</evidence>
<name>A0A9W5UV59_9ACTN</name>
<dbReference type="Gene3D" id="1.10.600.10">
    <property type="entry name" value="Farnesyl Diphosphate Synthase"/>
    <property type="match status" value="1"/>
</dbReference>
<keyword evidence="2" id="KW-1185">Reference proteome</keyword>
<organism evidence="1 2">
    <name type="scientific">Micromonospora sediminimaris</name>
    <dbReference type="NCBI Taxonomy" id="547162"/>
    <lineage>
        <taxon>Bacteria</taxon>
        <taxon>Bacillati</taxon>
        <taxon>Actinomycetota</taxon>
        <taxon>Actinomycetes</taxon>
        <taxon>Micromonosporales</taxon>
        <taxon>Micromonosporaceae</taxon>
        <taxon>Micromonospora</taxon>
    </lineage>
</organism>
<dbReference type="OrthoDB" id="3398195at2"/>
<dbReference type="InterPro" id="IPR008949">
    <property type="entry name" value="Isoprenoid_synthase_dom_sf"/>
</dbReference>
<protein>
    <recommendedName>
        <fullName evidence="3">Terpene synthase family, metal binding domain</fullName>
    </recommendedName>
</protein>